<evidence type="ECO:0000313" key="2">
    <source>
        <dbReference type="EMBL" id="RMM02402.1"/>
    </source>
</evidence>
<evidence type="ECO:0000313" key="3">
    <source>
        <dbReference type="Proteomes" id="UP000272627"/>
    </source>
</evidence>
<feature type="compositionally biased region" description="Basic and acidic residues" evidence="1">
    <location>
        <begin position="21"/>
        <end position="30"/>
    </location>
</feature>
<feature type="region of interest" description="Disordered" evidence="1">
    <location>
        <begin position="21"/>
        <end position="50"/>
    </location>
</feature>
<evidence type="ECO:0000256" key="1">
    <source>
        <dbReference type="SAM" id="MobiDB-lite"/>
    </source>
</evidence>
<comment type="caution">
    <text evidence="2">The sequence shown here is derived from an EMBL/GenBank/DDBJ whole genome shotgun (WGS) entry which is preliminary data.</text>
</comment>
<organism evidence="2 3">
    <name type="scientific">Pseudomonas amygdali pv. eriobotryae</name>
    <dbReference type="NCBI Taxonomy" id="129137"/>
    <lineage>
        <taxon>Bacteria</taxon>
        <taxon>Pseudomonadati</taxon>
        <taxon>Pseudomonadota</taxon>
        <taxon>Gammaproteobacteria</taxon>
        <taxon>Pseudomonadales</taxon>
        <taxon>Pseudomonadaceae</taxon>
        <taxon>Pseudomonas</taxon>
        <taxon>Pseudomonas amygdali</taxon>
    </lineage>
</organism>
<accession>A0A3M3APT0</accession>
<name>A0A3M3APT0_PSEA0</name>
<protein>
    <submittedName>
        <fullName evidence="2">Uncharacterized protein</fullName>
    </submittedName>
</protein>
<gene>
    <name evidence="2" type="ORF">ALQ86_200058</name>
</gene>
<reference evidence="2 3" key="1">
    <citation type="submission" date="2018-08" db="EMBL/GenBank/DDBJ databases">
        <title>Recombination of ecologically and evolutionarily significant loci maintains genetic cohesion in the Pseudomonas syringae species complex.</title>
        <authorList>
            <person name="Dillon M."/>
            <person name="Thakur S."/>
            <person name="Almeida R.N.D."/>
            <person name="Weir B.S."/>
            <person name="Guttman D.S."/>
        </authorList>
    </citation>
    <scope>NUCLEOTIDE SEQUENCE [LARGE SCALE GENOMIC DNA]</scope>
    <source>
        <strain evidence="2 3">ICMP 8636</strain>
    </source>
</reference>
<dbReference type="Proteomes" id="UP000272627">
    <property type="component" value="Unassembled WGS sequence"/>
</dbReference>
<sequence length="50" mass="5505">MIELIHESDTLSSLLAATKSLEGRKEEVSRRPLGQVDVGRPGFLPSRQSL</sequence>
<dbReference type="EMBL" id="RBOA01000117">
    <property type="protein sequence ID" value="RMM02402.1"/>
    <property type="molecule type" value="Genomic_DNA"/>
</dbReference>
<dbReference type="AlphaFoldDB" id="A0A3M3APT0"/>
<proteinExistence type="predicted"/>